<evidence type="ECO:0000256" key="1">
    <source>
        <dbReference type="ARBA" id="ARBA00004167"/>
    </source>
</evidence>
<evidence type="ECO:0000256" key="7">
    <source>
        <dbReference type="SAM" id="MobiDB-lite"/>
    </source>
</evidence>
<evidence type="ECO:0000256" key="2">
    <source>
        <dbReference type="ARBA" id="ARBA00022692"/>
    </source>
</evidence>
<organism evidence="10 11">
    <name type="scientific">Gryllus longicercus</name>
    <dbReference type="NCBI Taxonomy" id="2509291"/>
    <lineage>
        <taxon>Eukaryota</taxon>
        <taxon>Metazoa</taxon>
        <taxon>Ecdysozoa</taxon>
        <taxon>Arthropoda</taxon>
        <taxon>Hexapoda</taxon>
        <taxon>Insecta</taxon>
        <taxon>Pterygota</taxon>
        <taxon>Neoptera</taxon>
        <taxon>Polyneoptera</taxon>
        <taxon>Orthoptera</taxon>
        <taxon>Ensifera</taxon>
        <taxon>Gryllidea</taxon>
        <taxon>Grylloidea</taxon>
        <taxon>Gryllidae</taxon>
        <taxon>Gryllinae</taxon>
        <taxon>Gryllus</taxon>
    </lineage>
</organism>
<feature type="domain" description="DUF1279" evidence="9">
    <location>
        <begin position="131"/>
        <end position="217"/>
    </location>
</feature>
<protein>
    <recommendedName>
        <fullName evidence="9">DUF1279 domain-containing protein</fullName>
    </recommendedName>
</protein>
<evidence type="ECO:0000256" key="6">
    <source>
        <dbReference type="SAM" id="Coils"/>
    </source>
</evidence>
<feature type="coiled-coil region" evidence="6">
    <location>
        <begin position="235"/>
        <end position="266"/>
    </location>
</feature>
<feature type="region of interest" description="Disordered" evidence="7">
    <location>
        <begin position="90"/>
        <end position="119"/>
    </location>
</feature>
<comment type="caution">
    <text evidence="10">The sequence shown here is derived from an EMBL/GenBank/DDBJ whole genome shotgun (WGS) entry which is preliminary data.</text>
</comment>
<dbReference type="AlphaFoldDB" id="A0AAN9VNN6"/>
<dbReference type="GO" id="GO:0005739">
    <property type="term" value="C:mitochondrion"/>
    <property type="evidence" value="ECO:0007669"/>
    <property type="project" value="TreeGrafter"/>
</dbReference>
<comment type="subcellular location">
    <subcellularLocation>
        <location evidence="1">Membrane</location>
        <topology evidence="1">Single-pass membrane protein</topology>
    </subcellularLocation>
</comment>
<evidence type="ECO:0000313" key="10">
    <source>
        <dbReference type="EMBL" id="KAK7864287.1"/>
    </source>
</evidence>
<name>A0AAN9VNN6_9ORTH</name>
<keyword evidence="5 8" id="KW-0472">Membrane</keyword>
<evidence type="ECO:0000256" key="4">
    <source>
        <dbReference type="ARBA" id="ARBA00023054"/>
    </source>
</evidence>
<dbReference type="Pfam" id="PF06916">
    <property type="entry name" value="FAM210A-B_dom"/>
    <property type="match status" value="1"/>
</dbReference>
<sequence>MMHKVFHHTCLTFAEIRCLDRAVRRLRFPQYSPALFVDERPFSKICCFSDYRMYANIKLKPLVSANCVSTNYFPQIISKLDYSSEKHDKSQWQGSEEAKPKQTSHEEKSKSQDSASAVEPLEDEKKLSIFQRFKKMYRDYWYVLVPVHVVTSMGWFGGFYYLAKSGVDILTIVEALGVSNRIPDVLKDSSAGYLAVAYALYKIATPVRYMVTIGGTTISIKYLKEYGYIKPIPPAGKLKEMYQEKKENLKEKSQNFAVELKQKKDQFKGRSQTLMRDRRQQAQK</sequence>
<dbReference type="InterPro" id="IPR045866">
    <property type="entry name" value="FAM210A/B-like"/>
</dbReference>
<evidence type="ECO:0000313" key="11">
    <source>
        <dbReference type="Proteomes" id="UP001378592"/>
    </source>
</evidence>
<accession>A0AAN9VNN6</accession>
<keyword evidence="2 8" id="KW-0812">Transmembrane</keyword>
<keyword evidence="11" id="KW-1185">Reference proteome</keyword>
<evidence type="ECO:0000259" key="9">
    <source>
        <dbReference type="Pfam" id="PF06916"/>
    </source>
</evidence>
<feature type="compositionally biased region" description="Basic and acidic residues" evidence="7">
    <location>
        <begin position="90"/>
        <end position="111"/>
    </location>
</feature>
<proteinExistence type="predicted"/>
<dbReference type="Proteomes" id="UP001378592">
    <property type="component" value="Unassembled WGS sequence"/>
</dbReference>
<gene>
    <name evidence="10" type="ORF">R5R35_009545</name>
</gene>
<evidence type="ECO:0000256" key="3">
    <source>
        <dbReference type="ARBA" id="ARBA00022989"/>
    </source>
</evidence>
<reference evidence="10 11" key="1">
    <citation type="submission" date="2024-03" db="EMBL/GenBank/DDBJ databases">
        <title>The genome assembly and annotation of the cricket Gryllus longicercus Weissman &amp; Gray.</title>
        <authorList>
            <person name="Szrajer S."/>
            <person name="Gray D."/>
            <person name="Ylla G."/>
        </authorList>
    </citation>
    <scope>NUCLEOTIDE SEQUENCE [LARGE SCALE GENOMIC DNA]</scope>
    <source>
        <strain evidence="10">DAG 2021-001</strain>
        <tissue evidence="10">Whole body minus gut</tissue>
    </source>
</reference>
<evidence type="ECO:0000256" key="5">
    <source>
        <dbReference type="ARBA" id="ARBA00023136"/>
    </source>
</evidence>
<dbReference type="PANTHER" id="PTHR21377">
    <property type="entry name" value="PROTEIN FAM210B, MITOCHONDRIAL"/>
    <property type="match status" value="1"/>
</dbReference>
<dbReference type="GO" id="GO:0016020">
    <property type="term" value="C:membrane"/>
    <property type="evidence" value="ECO:0007669"/>
    <property type="project" value="UniProtKB-SubCell"/>
</dbReference>
<dbReference type="PANTHER" id="PTHR21377:SF1">
    <property type="entry name" value="PROTEIN FAM210A"/>
    <property type="match status" value="1"/>
</dbReference>
<keyword evidence="3 8" id="KW-1133">Transmembrane helix</keyword>
<feature type="transmembrane region" description="Helical" evidence="8">
    <location>
        <begin position="140"/>
        <end position="163"/>
    </location>
</feature>
<evidence type="ECO:0000256" key="8">
    <source>
        <dbReference type="SAM" id="Phobius"/>
    </source>
</evidence>
<dbReference type="InterPro" id="IPR009688">
    <property type="entry name" value="FAM210A/B-like_dom"/>
</dbReference>
<dbReference type="EMBL" id="JAZDUA010000207">
    <property type="protein sequence ID" value="KAK7864287.1"/>
    <property type="molecule type" value="Genomic_DNA"/>
</dbReference>
<keyword evidence="4 6" id="KW-0175">Coiled coil</keyword>